<feature type="region of interest" description="Disordered" evidence="2">
    <location>
        <begin position="152"/>
        <end position="181"/>
    </location>
</feature>
<gene>
    <name evidence="3" type="ORF">Acr_28g0007050</name>
</gene>
<accession>A0A7J0HA53</accession>
<dbReference type="AlphaFoldDB" id="A0A7J0HA53"/>
<evidence type="ECO:0000313" key="4">
    <source>
        <dbReference type="Proteomes" id="UP000585474"/>
    </source>
</evidence>
<proteinExistence type="predicted"/>
<organism evidence="3 4">
    <name type="scientific">Actinidia rufa</name>
    <dbReference type="NCBI Taxonomy" id="165716"/>
    <lineage>
        <taxon>Eukaryota</taxon>
        <taxon>Viridiplantae</taxon>
        <taxon>Streptophyta</taxon>
        <taxon>Embryophyta</taxon>
        <taxon>Tracheophyta</taxon>
        <taxon>Spermatophyta</taxon>
        <taxon>Magnoliopsida</taxon>
        <taxon>eudicotyledons</taxon>
        <taxon>Gunneridae</taxon>
        <taxon>Pentapetalae</taxon>
        <taxon>asterids</taxon>
        <taxon>Ericales</taxon>
        <taxon>Actinidiaceae</taxon>
        <taxon>Actinidia</taxon>
    </lineage>
</organism>
<keyword evidence="1" id="KW-0175">Coiled coil</keyword>
<evidence type="ECO:0000256" key="1">
    <source>
        <dbReference type="SAM" id="Coils"/>
    </source>
</evidence>
<protein>
    <submittedName>
        <fullName evidence="3">Uncharacterized protein</fullName>
    </submittedName>
</protein>
<evidence type="ECO:0000256" key="2">
    <source>
        <dbReference type="SAM" id="MobiDB-lite"/>
    </source>
</evidence>
<keyword evidence="4" id="KW-1185">Reference proteome</keyword>
<feature type="coiled-coil region" evidence="1">
    <location>
        <begin position="242"/>
        <end position="276"/>
    </location>
</feature>
<comment type="caution">
    <text evidence="3">The sequence shown here is derived from an EMBL/GenBank/DDBJ whole genome shotgun (WGS) entry which is preliminary data.</text>
</comment>
<feature type="compositionally biased region" description="Acidic residues" evidence="2">
    <location>
        <begin position="152"/>
        <end position="165"/>
    </location>
</feature>
<sequence>MVTNWAQLLVHDNAALAQFRANHRIPNDVQIERLGPNDNVDWVEGEGKDLYLSDFIRVSGQWEFQDDDPRPYSLSGYIGYIPIVNNCQKMCNAVDLLCYTSLYHLTIPYRGDHRIQPNLAPLHIRERESIDSIKSSSSDSSSNWDVDLGLGEEEEDEDTEVEDGEGGGSLGSEGEEDMAPRDRALGKNRAAEEMPMKLALDLVLALLIPAELPQDVVDLTTKDLEGFRDRLVMMGARARVDLAASEQAAVNARNEAKAAIEEKNKALQDMAELQKVSSEKS</sequence>
<reference evidence="3 4" key="1">
    <citation type="submission" date="2019-07" db="EMBL/GenBank/DDBJ databases">
        <title>De Novo Assembly of kiwifruit Actinidia rufa.</title>
        <authorList>
            <person name="Sugita-Konishi S."/>
            <person name="Sato K."/>
            <person name="Mori E."/>
            <person name="Abe Y."/>
            <person name="Kisaki G."/>
            <person name="Hamano K."/>
            <person name="Suezawa K."/>
            <person name="Otani M."/>
            <person name="Fukuda T."/>
            <person name="Manabe T."/>
            <person name="Gomi K."/>
            <person name="Tabuchi M."/>
            <person name="Akimitsu K."/>
            <person name="Kataoka I."/>
        </authorList>
    </citation>
    <scope>NUCLEOTIDE SEQUENCE [LARGE SCALE GENOMIC DNA]</scope>
    <source>
        <strain evidence="4">cv. Fuchu</strain>
    </source>
</reference>
<dbReference type="Proteomes" id="UP000585474">
    <property type="component" value="Unassembled WGS sequence"/>
</dbReference>
<dbReference type="EMBL" id="BJWL01000028">
    <property type="protein sequence ID" value="GFZ20000.1"/>
    <property type="molecule type" value="Genomic_DNA"/>
</dbReference>
<dbReference type="OrthoDB" id="1750920at2759"/>
<evidence type="ECO:0000313" key="3">
    <source>
        <dbReference type="EMBL" id="GFZ20000.1"/>
    </source>
</evidence>
<name>A0A7J0HA53_9ERIC</name>